<dbReference type="InterPro" id="IPR053793">
    <property type="entry name" value="PB1-like"/>
</dbReference>
<evidence type="ECO:0000256" key="10">
    <source>
        <dbReference type="RuleBase" id="RU004549"/>
    </source>
</evidence>
<feature type="region of interest" description="Disordered" evidence="11">
    <location>
        <begin position="108"/>
        <end position="139"/>
    </location>
</feature>
<dbReference type="KEGG" id="egu:105043154"/>
<keyword evidence="13" id="KW-1185">Reference proteome</keyword>
<comment type="function">
    <text evidence="1 10">Aux/IAA proteins are short-lived transcriptional factors that function as repressors of early auxin response genes at low auxin concentrations.</text>
</comment>
<dbReference type="RefSeq" id="XP_010918890.1">
    <property type="nucleotide sequence ID" value="XM_010920588.3"/>
</dbReference>
<keyword evidence="9 10" id="KW-0927">Auxin signaling pathway</keyword>
<reference evidence="14" key="1">
    <citation type="submission" date="2025-08" db="UniProtKB">
        <authorList>
            <consortium name="RefSeq"/>
        </authorList>
    </citation>
    <scope>IDENTIFICATION</scope>
</reference>
<evidence type="ECO:0000256" key="5">
    <source>
        <dbReference type="ARBA" id="ARBA00022491"/>
    </source>
</evidence>
<evidence type="ECO:0000256" key="7">
    <source>
        <dbReference type="ARBA" id="ARBA00023163"/>
    </source>
</evidence>
<feature type="compositionally biased region" description="Acidic residues" evidence="11">
    <location>
        <begin position="24"/>
        <end position="34"/>
    </location>
</feature>
<dbReference type="SUPFAM" id="SSF54277">
    <property type="entry name" value="CAD &amp; PB1 domains"/>
    <property type="match status" value="1"/>
</dbReference>
<organism evidence="13 14">
    <name type="scientific">Elaeis guineensis var. tenera</name>
    <name type="common">Oil palm</name>
    <dbReference type="NCBI Taxonomy" id="51953"/>
    <lineage>
        <taxon>Eukaryota</taxon>
        <taxon>Viridiplantae</taxon>
        <taxon>Streptophyta</taxon>
        <taxon>Embryophyta</taxon>
        <taxon>Tracheophyta</taxon>
        <taxon>Spermatophyta</taxon>
        <taxon>Magnoliopsida</taxon>
        <taxon>Liliopsida</taxon>
        <taxon>Arecaceae</taxon>
        <taxon>Arecoideae</taxon>
        <taxon>Cocoseae</taxon>
        <taxon>Elaeidinae</taxon>
        <taxon>Elaeis</taxon>
    </lineage>
</organism>
<feature type="compositionally biased region" description="Gly residues" evidence="11">
    <location>
        <begin position="125"/>
        <end position="137"/>
    </location>
</feature>
<feature type="compositionally biased region" description="Low complexity" evidence="11">
    <location>
        <begin position="108"/>
        <end position="124"/>
    </location>
</feature>
<dbReference type="Gene3D" id="3.10.20.90">
    <property type="entry name" value="Phosphatidylinositol 3-kinase Catalytic Subunit, Chain A, domain 1"/>
    <property type="match status" value="1"/>
</dbReference>
<keyword evidence="7 10" id="KW-0804">Transcription</keyword>
<evidence type="ECO:0000256" key="8">
    <source>
        <dbReference type="ARBA" id="ARBA00023242"/>
    </source>
</evidence>
<evidence type="ECO:0000313" key="13">
    <source>
        <dbReference type="Proteomes" id="UP000504607"/>
    </source>
</evidence>
<feature type="compositionally biased region" description="Acidic residues" evidence="11">
    <location>
        <begin position="56"/>
        <end position="69"/>
    </location>
</feature>
<dbReference type="GO" id="GO:0005634">
    <property type="term" value="C:nucleus"/>
    <property type="evidence" value="ECO:0007669"/>
    <property type="project" value="UniProtKB-SubCell"/>
</dbReference>
<evidence type="ECO:0000256" key="6">
    <source>
        <dbReference type="ARBA" id="ARBA00023015"/>
    </source>
</evidence>
<dbReference type="PANTHER" id="PTHR31734">
    <property type="entry name" value="AUXIN-RESPONSIVE PROTEIN IAA17"/>
    <property type="match status" value="1"/>
</dbReference>
<dbReference type="PROSITE" id="PS51745">
    <property type="entry name" value="PB1"/>
    <property type="match status" value="1"/>
</dbReference>
<dbReference type="InParanoid" id="A0A6I9R386"/>
<dbReference type="OrthoDB" id="773336at2759"/>
<dbReference type="GeneID" id="105043154"/>
<keyword evidence="6 10" id="KW-0805">Transcription regulation</keyword>
<comment type="subunit">
    <text evidence="4 10">Homodimers and heterodimers.</text>
</comment>
<comment type="similarity">
    <text evidence="3 10">Belongs to the Aux/IAA family.</text>
</comment>
<evidence type="ECO:0000313" key="14">
    <source>
        <dbReference type="RefSeq" id="XP_010918890.1"/>
    </source>
</evidence>
<dbReference type="FunFam" id="3.10.20.90:FF:000078">
    <property type="entry name" value="Auxin-responsive protein"/>
    <property type="match status" value="1"/>
</dbReference>
<accession>A0A6I9R386</accession>
<dbReference type="Pfam" id="PF02309">
    <property type="entry name" value="AUX_IAA"/>
    <property type="match status" value="1"/>
</dbReference>
<dbReference type="GO" id="GO:0009734">
    <property type="term" value="P:auxin-activated signaling pathway"/>
    <property type="evidence" value="ECO:0007669"/>
    <property type="project" value="UniProtKB-UniRule"/>
</dbReference>
<keyword evidence="5 10" id="KW-0678">Repressor</keyword>
<name>A0A6I9R386_ELAGV</name>
<feature type="region of interest" description="Disordered" evidence="11">
    <location>
        <begin position="1"/>
        <end position="86"/>
    </location>
</feature>
<dbReference type="GO" id="GO:0006355">
    <property type="term" value="P:regulation of DNA-templated transcription"/>
    <property type="evidence" value="ECO:0007669"/>
    <property type="project" value="InterPro"/>
</dbReference>
<comment type="subcellular location">
    <subcellularLocation>
        <location evidence="2 10">Nucleus</location>
    </subcellularLocation>
</comment>
<dbReference type="InterPro" id="IPR033389">
    <property type="entry name" value="AUX/IAA_dom"/>
</dbReference>
<keyword evidence="8 10" id="KW-0539">Nucleus</keyword>
<evidence type="ECO:0000259" key="12">
    <source>
        <dbReference type="PROSITE" id="PS51745"/>
    </source>
</evidence>
<proteinExistence type="inferred from homology"/>
<evidence type="ECO:0000256" key="3">
    <source>
        <dbReference type="ARBA" id="ARBA00006728"/>
    </source>
</evidence>
<dbReference type="PANTHER" id="PTHR31734:SF6">
    <property type="entry name" value="AUXIN-RESPONSIVE PROTEIN IAA11"/>
    <property type="match status" value="1"/>
</dbReference>
<feature type="domain" description="PB1" evidence="12">
    <location>
        <begin position="223"/>
        <end position="320"/>
    </location>
</feature>
<dbReference type="FunCoup" id="A0A6I9R386">
    <property type="interactions" value="3064"/>
</dbReference>
<evidence type="ECO:0000256" key="4">
    <source>
        <dbReference type="ARBA" id="ARBA00011726"/>
    </source>
</evidence>
<sequence>MMAGGGSSSGSLSTVSKGPPLPPEAEELEEDAVEIDYVGLSEESSSCYPGGKGDDGETEEKEEEDEELELGLSLGAKKAGGGASRGGAPWREYCRILTAEDFPSLVSRASPLSSSSSVSSSSAMLGGGGGGGGGGAGARKVAVSGARGAVGSTNPPPSSQMVVGWPPIRAYRMNSLVNQSKDNTSSNAGVITAHKKTNESSNNHPKEVIARELEKKRGLAGKSLFVKVNMDGDPIGRKIDLNAHSSYETLAVALEAMFHKSTGGLGASRHVSRTSKLLDGSSKFTLTYEDKDGDWMLVGDVPWGMFLSTVKRLRIMRTSDSSGLEPRLHSSKSGDRLRNVA</sequence>
<dbReference type="AlphaFoldDB" id="A0A6I9R386"/>
<dbReference type="Proteomes" id="UP000504607">
    <property type="component" value="Chromosome 4"/>
</dbReference>
<protein>
    <recommendedName>
        <fullName evidence="10">Auxin-responsive protein</fullName>
    </recommendedName>
</protein>
<evidence type="ECO:0000256" key="11">
    <source>
        <dbReference type="SAM" id="MobiDB-lite"/>
    </source>
</evidence>
<dbReference type="InterPro" id="IPR003311">
    <property type="entry name" value="AUX_IAA"/>
</dbReference>
<feature type="region of interest" description="Disordered" evidence="11">
    <location>
        <begin position="321"/>
        <end position="341"/>
    </location>
</feature>
<feature type="compositionally biased region" description="Basic and acidic residues" evidence="11">
    <location>
        <begin position="326"/>
        <end position="341"/>
    </location>
</feature>
<evidence type="ECO:0000256" key="1">
    <source>
        <dbReference type="ARBA" id="ARBA00002159"/>
    </source>
</evidence>
<gene>
    <name evidence="14" type="primary">LOC105043154</name>
</gene>
<evidence type="ECO:0000256" key="9">
    <source>
        <dbReference type="ARBA" id="ARBA00023294"/>
    </source>
</evidence>
<evidence type="ECO:0000256" key="2">
    <source>
        <dbReference type="ARBA" id="ARBA00004123"/>
    </source>
</evidence>